<dbReference type="OrthoDB" id="108782at2"/>
<dbReference type="Pfam" id="PF11453">
    <property type="entry name" value="DUF2950"/>
    <property type="match status" value="1"/>
</dbReference>
<reference evidence="2 3" key="1">
    <citation type="submission" date="2015-11" db="EMBL/GenBank/DDBJ databases">
        <title>Draft Genome Sequence of the Strain BR 10423 (Rhizobium sp.) isolated from nodules of Mimosa pudica.</title>
        <authorList>
            <person name="Barauna A.C."/>
            <person name="Zilli J.E."/>
            <person name="Simoes-Araujo J.L."/>
            <person name="Reis V.M."/>
            <person name="James E.K."/>
            <person name="Reis F.B.Jr."/>
            <person name="Rouws L.F."/>
            <person name="Passos S.R."/>
            <person name="Gois S.R."/>
        </authorList>
    </citation>
    <scope>NUCLEOTIDE SEQUENCE [LARGE SCALE GENOMIC DNA]</scope>
    <source>
        <strain evidence="2 3">BR10423</strain>
    </source>
</reference>
<comment type="caution">
    <text evidence="2">The sequence shown here is derived from an EMBL/GenBank/DDBJ whole genome shotgun (WGS) entry which is preliminary data.</text>
</comment>
<dbReference type="Proteomes" id="UP000068164">
    <property type="component" value="Unassembled WGS sequence"/>
</dbReference>
<evidence type="ECO:0000313" key="2">
    <source>
        <dbReference type="EMBL" id="KWV43686.1"/>
    </source>
</evidence>
<dbReference type="EMBL" id="LNCD01000124">
    <property type="protein sequence ID" value="KWV43686.1"/>
    <property type="molecule type" value="Genomic_DNA"/>
</dbReference>
<keyword evidence="1" id="KW-0732">Signal</keyword>
<protein>
    <recommendedName>
        <fullName evidence="4">DUF2950 domain-containing protein</fullName>
    </recommendedName>
</protein>
<evidence type="ECO:0000256" key="1">
    <source>
        <dbReference type="SAM" id="SignalP"/>
    </source>
</evidence>
<evidence type="ECO:0008006" key="4">
    <source>
        <dbReference type="Google" id="ProtNLM"/>
    </source>
</evidence>
<gene>
    <name evidence="2" type="ORF">AS026_18495</name>
</gene>
<dbReference type="InterPro" id="IPR021556">
    <property type="entry name" value="DUF2950"/>
</dbReference>
<dbReference type="AlphaFoldDB" id="A0A120FG22"/>
<name>A0A120FG22_9HYPH</name>
<proteinExistence type="predicted"/>
<accession>A0A120FG22</accession>
<keyword evidence="3" id="KW-1185">Reference proteome</keyword>
<dbReference type="RefSeq" id="WP_062374290.1">
    <property type="nucleotide sequence ID" value="NZ_LNCD01000124.1"/>
</dbReference>
<evidence type="ECO:0000313" key="3">
    <source>
        <dbReference type="Proteomes" id="UP000068164"/>
    </source>
</evidence>
<sequence length="311" mass="34484">MRPQFKLIPLLLGTALSLAWAAPSMSQIQTNLQEFVAGTPPSFDDPSAALERFKTVLSANDIDGLASLLGLDAAKLRSSKEAMLSYEMIREGALRQLQLQDLHDRKVVLIGDVMWPLPFPLSKNKDGKWAFDTEVGLQEIVNRRVGQSELATIQTMHDYVNAQYAYAQIDEDEDGLFEFAQKLISTPGQRDGLYWEPGAFDEESPAGPLIETAAFSKAKRGEGYYGYRYRILTAQGPNVIGGKQSYIVNGNMTGGFALIAWPVKYHVTGAQTFVVNGSNIVYQRDLGPETEQRAAAIKEFNPDDKWTVVRD</sequence>
<organism evidence="2 3">
    <name type="scientific">Rhizobium altiplani</name>
    <dbReference type="NCBI Taxonomy" id="1864509"/>
    <lineage>
        <taxon>Bacteria</taxon>
        <taxon>Pseudomonadati</taxon>
        <taxon>Pseudomonadota</taxon>
        <taxon>Alphaproteobacteria</taxon>
        <taxon>Hyphomicrobiales</taxon>
        <taxon>Rhizobiaceae</taxon>
        <taxon>Rhizobium/Agrobacterium group</taxon>
        <taxon>Rhizobium</taxon>
    </lineage>
</organism>
<feature type="signal peptide" evidence="1">
    <location>
        <begin position="1"/>
        <end position="21"/>
    </location>
</feature>
<feature type="chain" id="PRO_5007165278" description="DUF2950 domain-containing protein" evidence="1">
    <location>
        <begin position="22"/>
        <end position="311"/>
    </location>
</feature>